<dbReference type="Pfam" id="PF00069">
    <property type="entry name" value="Pkinase"/>
    <property type="match status" value="1"/>
</dbReference>
<dbReference type="AlphaFoldDB" id="A0A0M8MSQ1"/>
<gene>
    <name evidence="3" type="ORF">Malapachy_1803</name>
</gene>
<dbReference type="InterPro" id="IPR000719">
    <property type="entry name" value="Prot_kinase_dom"/>
</dbReference>
<accession>A0A0M8MSQ1</accession>
<evidence type="ECO:0000259" key="2">
    <source>
        <dbReference type="PROSITE" id="PS50011"/>
    </source>
</evidence>
<dbReference type="GO" id="GO:0005524">
    <property type="term" value="F:ATP binding"/>
    <property type="evidence" value="ECO:0007669"/>
    <property type="project" value="InterPro"/>
</dbReference>
<dbReference type="EMBL" id="LGAV01000005">
    <property type="protein sequence ID" value="KOS13574.1"/>
    <property type="molecule type" value="Genomic_DNA"/>
</dbReference>
<keyword evidence="4" id="KW-1185">Reference proteome</keyword>
<dbReference type="GO" id="GO:0004672">
    <property type="term" value="F:protein kinase activity"/>
    <property type="evidence" value="ECO:0007669"/>
    <property type="project" value="InterPro"/>
</dbReference>
<keyword evidence="3" id="KW-0808">Transferase</keyword>
<dbReference type="RefSeq" id="XP_017991206.1">
    <property type="nucleotide sequence ID" value="XM_018136301.1"/>
</dbReference>
<proteinExistence type="predicted"/>
<comment type="caution">
    <text evidence="3">The sequence shown here is derived from an EMBL/GenBank/DDBJ whole genome shotgun (WGS) entry which is preliminary data.</text>
</comment>
<dbReference type="Gene3D" id="1.10.510.10">
    <property type="entry name" value="Transferase(Phosphotransferase) domain 1"/>
    <property type="match status" value="1"/>
</dbReference>
<dbReference type="SUPFAM" id="SSF56112">
    <property type="entry name" value="Protein kinase-like (PK-like)"/>
    <property type="match status" value="1"/>
</dbReference>
<evidence type="ECO:0000256" key="1">
    <source>
        <dbReference type="SAM" id="MobiDB-lite"/>
    </source>
</evidence>
<feature type="domain" description="Protein kinase" evidence="2">
    <location>
        <begin position="227"/>
        <end position="581"/>
    </location>
</feature>
<dbReference type="OrthoDB" id="4062651at2759"/>
<protein>
    <submittedName>
        <fullName evidence="3">Protein kinase</fullName>
    </submittedName>
</protein>
<dbReference type="VEuPathDB" id="FungiDB:Malapachy_1803"/>
<dbReference type="PROSITE" id="PS50011">
    <property type="entry name" value="PROTEIN_KINASE_DOM"/>
    <property type="match status" value="1"/>
</dbReference>
<evidence type="ECO:0000313" key="3">
    <source>
        <dbReference type="EMBL" id="KOS13574.1"/>
    </source>
</evidence>
<dbReference type="Proteomes" id="UP000037751">
    <property type="component" value="Unassembled WGS sequence"/>
</dbReference>
<reference evidence="3 4" key="1">
    <citation type="submission" date="2015-07" db="EMBL/GenBank/DDBJ databases">
        <title>Draft Genome Sequence of Malassezia furfur CBS1878 and Malassezia pachydermatis CBS1879.</title>
        <authorList>
            <person name="Triana S."/>
            <person name="Ohm R."/>
            <person name="Gonzalez A."/>
            <person name="DeCock H."/>
            <person name="Restrepo S."/>
            <person name="Celis A."/>
        </authorList>
    </citation>
    <scope>NUCLEOTIDE SEQUENCE [LARGE SCALE GENOMIC DNA]</scope>
    <source>
        <strain evidence="3 4">CBS 1879</strain>
    </source>
</reference>
<dbReference type="InterPro" id="IPR011009">
    <property type="entry name" value="Kinase-like_dom_sf"/>
</dbReference>
<name>A0A0M8MSQ1_9BASI</name>
<keyword evidence="3" id="KW-0418">Kinase</keyword>
<sequence>MWRRGESLFLGKDEERWASARKDQRGKEAWKFIKSVQSLDLNSSKDGSKTRYASVIGIPDGMVSGSMGGATPPSATQTSLSERRNSSLQLPGASKNAKSPPSPPLVSPNALLAQSVQASPSKVDASFMPSRDVALKQFMRDKAVLDEQIGDVPRFAKPTGEVKTLPDLEVKSPASVRIADSSVEQRRNRRLKLLQPAMKDHALTPRRGSPVLGMQKKEAYIPLYGNLEILTLVPKRSVEQVEGTLYLITTPDNRVFSAAKRRRWAMDDEGHFFAAMEIKSVESKLRSAKNEIRDPVYAKEYEMDLQMHYLDDILMELQKAESLVPGGMKTVPHVLQTEDGKIVRLEEDFPEEAFFVIAGCEDEELYPVIVRIFIDSVRLLWRLHSHGWMHGDIKLENLMFDKDKKLTIIDYENASPFRGSPYHDGKIQLLSFDWIPPELEVSVNGRRMGPSGDLWALGCNLIRAFALRDGISDIDIRRMLMGDGRDTFFQFRRSLMDLSDVMPCAPPIHYGINLTPLLHAADMEVDPPYMNPARLLRLFARRGPKLLQYVLAHSVTPSPKERNEKLGVQLAEEMLHDHDYARTWDIVDNALQQSLDNSGSAWVKPKLDEARAILAM</sequence>
<feature type="region of interest" description="Disordered" evidence="1">
    <location>
        <begin position="61"/>
        <end position="108"/>
    </location>
</feature>
<dbReference type="GeneID" id="28728176"/>
<organism evidence="3 4">
    <name type="scientific">Malassezia pachydermatis</name>
    <dbReference type="NCBI Taxonomy" id="77020"/>
    <lineage>
        <taxon>Eukaryota</taxon>
        <taxon>Fungi</taxon>
        <taxon>Dikarya</taxon>
        <taxon>Basidiomycota</taxon>
        <taxon>Ustilaginomycotina</taxon>
        <taxon>Malasseziomycetes</taxon>
        <taxon>Malasseziales</taxon>
        <taxon>Malasseziaceae</taxon>
        <taxon>Malassezia</taxon>
    </lineage>
</organism>
<dbReference type="STRING" id="77020.A0A0M8MSQ1"/>
<evidence type="ECO:0000313" key="4">
    <source>
        <dbReference type="Proteomes" id="UP000037751"/>
    </source>
</evidence>